<gene>
    <name evidence="3" type="ORF">METZ01_LOCUS15057</name>
</gene>
<dbReference type="InterPro" id="IPR050709">
    <property type="entry name" value="Biotin_Carboxyl_Carrier/Decarb"/>
</dbReference>
<keyword evidence="1" id="KW-0092">Biotin</keyword>
<dbReference type="PANTHER" id="PTHR45266:SF3">
    <property type="entry name" value="OXALOACETATE DECARBOXYLASE ALPHA CHAIN"/>
    <property type="match status" value="1"/>
</dbReference>
<evidence type="ECO:0000259" key="2">
    <source>
        <dbReference type="PROSITE" id="PS50968"/>
    </source>
</evidence>
<dbReference type="EMBL" id="UINC01000854">
    <property type="protein sequence ID" value="SUZ62203.1"/>
    <property type="molecule type" value="Genomic_DNA"/>
</dbReference>
<dbReference type="InterPro" id="IPR011053">
    <property type="entry name" value="Single_hybrid_motif"/>
</dbReference>
<sequence>MARYPVESEVTGTVWKVEVAVGDNVTEGDVLVILESMKMEIPVESPQAGTVTELLVQAEDSVEEDQVVAVIED</sequence>
<dbReference type="NCBIfam" id="NF004547">
    <property type="entry name" value="PRK05889.1"/>
    <property type="match status" value="1"/>
</dbReference>
<reference evidence="3" key="1">
    <citation type="submission" date="2018-05" db="EMBL/GenBank/DDBJ databases">
        <authorList>
            <person name="Lanie J.A."/>
            <person name="Ng W.-L."/>
            <person name="Kazmierczak K.M."/>
            <person name="Andrzejewski T.M."/>
            <person name="Davidsen T.M."/>
            <person name="Wayne K.J."/>
            <person name="Tettelin H."/>
            <person name="Glass J.I."/>
            <person name="Rusch D."/>
            <person name="Podicherti R."/>
            <person name="Tsui H.-C.T."/>
            <person name="Winkler M.E."/>
        </authorList>
    </citation>
    <scope>NUCLEOTIDE SEQUENCE</scope>
</reference>
<dbReference type="PROSITE" id="PS50968">
    <property type="entry name" value="BIOTINYL_LIPOYL"/>
    <property type="match status" value="1"/>
</dbReference>
<dbReference type="Gene3D" id="2.40.50.100">
    <property type="match status" value="1"/>
</dbReference>
<name>A0A381P9E4_9ZZZZ</name>
<evidence type="ECO:0000313" key="3">
    <source>
        <dbReference type="EMBL" id="SUZ62203.1"/>
    </source>
</evidence>
<organism evidence="3">
    <name type="scientific">marine metagenome</name>
    <dbReference type="NCBI Taxonomy" id="408172"/>
    <lineage>
        <taxon>unclassified sequences</taxon>
        <taxon>metagenomes</taxon>
        <taxon>ecological metagenomes</taxon>
    </lineage>
</organism>
<dbReference type="PANTHER" id="PTHR45266">
    <property type="entry name" value="OXALOACETATE DECARBOXYLASE ALPHA CHAIN"/>
    <property type="match status" value="1"/>
</dbReference>
<dbReference type="SUPFAM" id="SSF51230">
    <property type="entry name" value="Single hybrid motif"/>
    <property type="match status" value="1"/>
</dbReference>
<dbReference type="FunFam" id="2.40.50.100:FF:000003">
    <property type="entry name" value="Acetyl-CoA carboxylase biotin carboxyl carrier protein"/>
    <property type="match status" value="1"/>
</dbReference>
<dbReference type="Pfam" id="PF00364">
    <property type="entry name" value="Biotin_lipoyl"/>
    <property type="match status" value="1"/>
</dbReference>
<evidence type="ECO:0000256" key="1">
    <source>
        <dbReference type="ARBA" id="ARBA00023267"/>
    </source>
</evidence>
<feature type="domain" description="Lipoyl-binding" evidence="2">
    <location>
        <begin position="1"/>
        <end position="72"/>
    </location>
</feature>
<dbReference type="InterPro" id="IPR000089">
    <property type="entry name" value="Biotin_lipoyl"/>
</dbReference>
<proteinExistence type="predicted"/>
<dbReference type="CDD" id="cd06850">
    <property type="entry name" value="biotinyl_domain"/>
    <property type="match status" value="1"/>
</dbReference>
<dbReference type="AlphaFoldDB" id="A0A381P9E4"/>
<protein>
    <recommendedName>
        <fullName evidence="2">Lipoyl-binding domain-containing protein</fullName>
    </recommendedName>
</protein>
<accession>A0A381P9E4</accession>